<accession>X1GVL6</accession>
<evidence type="ECO:0000256" key="3">
    <source>
        <dbReference type="ARBA" id="ARBA00022741"/>
    </source>
</evidence>
<name>X1GVL6_9ZZZZ</name>
<dbReference type="PANTHER" id="PTHR43776">
    <property type="entry name" value="TRANSPORT ATP-BINDING PROTEIN"/>
    <property type="match status" value="1"/>
</dbReference>
<dbReference type="Gene3D" id="3.40.50.300">
    <property type="entry name" value="P-loop containing nucleotide triphosphate hydrolases"/>
    <property type="match status" value="1"/>
</dbReference>
<feature type="non-terminal residue" evidence="6">
    <location>
        <position position="1"/>
    </location>
</feature>
<keyword evidence="4" id="KW-0067">ATP-binding</keyword>
<dbReference type="SUPFAM" id="SSF52540">
    <property type="entry name" value="P-loop containing nucleoside triphosphate hydrolases"/>
    <property type="match status" value="1"/>
</dbReference>
<comment type="similarity">
    <text evidence="1">Belongs to the ABC transporter superfamily.</text>
</comment>
<dbReference type="PANTHER" id="PTHR43776:SF7">
    <property type="entry name" value="D,D-DIPEPTIDE TRANSPORT ATP-BINDING PROTEIN DDPF-RELATED"/>
    <property type="match status" value="1"/>
</dbReference>
<evidence type="ECO:0000313" key="6">
    <source>
        <dbReference type="EMBL" id="GAH45659.1"/>
    </source>
</evidence>
<protein>
    <recommendedName>
        <fullName evidence="5">Oligopeptide/dipeptide ABC transporter C-terminal domain-containing protein</fullName>
    </recommendedName>
</protein>
<dbReference type="EMBL" id="BARU01006162">
    <property type="protein sequence ID" value="GAH45659.1"/>
    <property type="molecule type" value="Genomic_DNA"/>
</dbReference>
<evidence type="ECO:0000256" key="4">
    <source>
        <dbReference type="ARBA" id="ARBA00022840"/>
    </source>
</evidence>
<keyword evidence="2" id="KW-0813">Transport</keyword>
<dbReference type="AlphaFoldDB" id="X1GVL6"/>
<reference evidence="6" key="1">
    <citation type="journal article" date="2014" name="Front. Microbiol.">
        <title>High frequency of phylogenetically diverse reductive dehalogenase-homologous genes in deep subseafloor sedimentary metagenomes.</title>
        <authorList>
            <person name="Kawai M."/>
            <person name="Futagami T."/>
            <person name="Toyoda A."/>
            <person name="Takaki Y."/>
            <person name="Nishi S."/>
            <person name="Hori S."/>
            <person name="Arai W."/>
            <person name="Tsubouchi T."/>
            <person name="Morono Y."/>
            <person name="Uchiyama I."/>
            <person name="Ito T."/>
            <person name="Fujiyama A."/>
            <person name="Inagaki F."/>
            <person name="Takami H."/>
        </authorList>
    </citation>
    <scope>NUCLEOTIDE SEQUENCE</scope>
    <source>
        <strain evidence="6">Expedition CK06-06</strain>
    </source>
</reference>
<dbReference type="InterPro" id="IPR013563">
    <property type="entry name" value="Oligopep_ABC_C"/>
</dbReference>
<dbReference type="InterPro" id="IPR027417">
    <property type="entry name" value="P-loop_NTPase"/>
</dbReference>
<dbReference type="Pfam" id="PF08352">
    <property type="entry name" value="oligo_HPY"/>
    <property type="match status" value="1"/>
</dbReference>
<dbReference type="GO" id="GO:0015833">
    <property type="term" value="P:peptide transport"/>
    <property type="evidence" value="ECO:0007669"/>
    <property type="project" value="InterPro"/>
</dbReference>
<evidence type="ECO:0000259" key="5">
    <source>
        <dbReference type="Pfam" id="PF08352"/>
    </source>
</evidence>
<evidence type="ECO:0000256" key="1">
    <source>
        <dbReference type="ARBA" id="ARBA00005417"/>
    </source>
</evidence>
<feature type="domain" description="Oligopeptide/dipeptide ABC transporter C-terminal" evidence="5">
    <location>
        <begin position="57"/>
        <end position="122"/>
    </location>
</feature>
<dbReference type="GO" id="GO:0005524">
    <property type="term" value="F:ATP binding"/>
    <property type="evidence" value="ECO:0007669"/>
    <property type="project" value="UniProtKB-KW"/>
</dbReference>
<dbReference type="InterPro" id="IPR050319">
    <property type="entry name" value="ABC_transp_ATP-bind"/>
</dbReference>
<organism evidence="6">
    <name type="scientific">marine sediment metagenome</name>
    <dbReference type="NCBI Taxonomy" id="412755"/>
    <lineage>
        <taxon>unclassified sequences</taxon>
        <taxon>metagenomes</taxon>
        <taxon>ecological metagenomes</taxon>
    </lineage>
</organism>
<keyword evidence="3" id="KW-0547">Nucleotide-binding</keyword>
<dbReference type="NCBIfam" id="TIGR01727">
    <property type="entry name" value="oligo_HPY"/>
    <property type="match status" value="1"/>
</dbReference>
<evidence type="ECO:0000256" key="2">
    <source>
        <dbReference type="ARBA" id="ARBA00022448"/>
    </source>
</evidence>
<gene>
    <name evidence="6" type="ORF">S03H2_12097</name>
</gene>
<sequence length="153" mass="17256">ADEPVSALDVSIQAQILNLLQDLQKEFNLTYLFIAHDLSVIEHISDRVAVMYVGKIVEVAETEELFLNPRHPYTEALMSAVPKPDPRLKMERIILSGEVANPANPPSGCYFHPRCRYSKDLCKKENPQLKEISPEHYVACHFAKELSLQGIVA</sequence>
<proteinExistence type="inferred from homology"/>
<comment type="caution">
    <text evidence="6">The sequence shown here is derived from an EMBL/GenBank/DDBJ whole genome shotgun (WGS) entry which is preliminary data.</text>
</comment>